<keyword evidence="1" id="KW-0812">Transmembrane</keyword>
<evidence type="ECO:0000313" key="3">
    <source>
        <dbReference type="Proteomes" id="UP000270924"/>
    </source>
</evidence>
<proteinExistence type="predicted"/>
<protein>
    <recommendedName>
        <fullName evidence="4">Transmembrane protein</fullName>
    </recommendedName>
</protein>
<name>A0A3P7DWX6_WUCBA</name>
<feature type="transmembrane region" description="Helical" evidence="1">
    <location>
        <begin position="41"/>
        <end position="60"/>
    </location>
</feature>
<sequence>MEPQDLQDQKDLQVQMDHQVSMDNQDLPDQLDLQEHQEKKAFVLNIALLMVVFFLKMVPGDNLEKWWYITTFSPIYFLLTSFKICFFFL</sequence>
<dbReference type="EMBL" id="UYWW01002222">
    <property type="protein sequence ID" value="VDM11536.1"/>
    <property type="molecule type" value="Genomic_DNA"/>
</dbReference>
<keyword evidence="1" id="KW-0472">Membrane</keyword>
<keyword evidence="1" id="KW-1133">Transmembrane helix</keyword>
<evidence type="ECO:0008006" key="4">
    <source>
        <dbReference type="Google" id="ProtNLM"/>
    </source>
</evidence>
<organism evidence="2 3">
    <name type="scientific">Wuchereria bancrofti</name>
    <dbReference type="NCBI Taxonomy" id="6293"/>
    <lineage>
        <taxon>Eukaryota</taxon>
        <taxon>Metazoa</taxon>
        <taxon>Ecdysozoa</taxon>
        <taxon>Nematoda</taxon>
        <taxon>Chromadorea</taxon>
        <taxon>Rhabditida</taxon>
        <taxon>Spirurina</taxon>
        <taxon>Spiruromorpha</taxon>
        <taxon>Filarioidea</taxon>
        <taxon>Onchocercidae</taxon>
        <taxon>Wuchereria</taxon>
    </lineage>
</organism>
<feature type="transmembrane region" description="Helical" evidence="1">
    <location>
        <begin position="66"/>
        <end position="88"/>
    </location>
</feature>
<accession>A0A3P7DWX6</accession>
<dbReference type="AlphaFoldDB" id="A0A3P7DWX6"/>
<dbReference type="Proteomes" id="UP000270924">
    <property type="component" value="Unassembled WGS sequence"/>
</dbReference>
<reference evidence="2 3" key="1">
    <citation type="submission" date="2018-11" db="EMBL/GenBank/DDBJ databases">
        <authorList>
            <consortium name="Pathogen Informatics"/>
        </authorList>
    </citation>
    <scope>NUCLEOTIDE SEQUENCE [LARGE SCALE GENOMIC DNA]</scope>
</reference>
<gene>
    <name evidence="2" type="ORF">WBA_LOCUS4922</name>
</gene>
<keyword evidence="3" id="KW-1185">Reference proteome</keyword>
<dbReference type="InParanoid" id="A0A3P7DWX6"/>
<evidence type="ECO:0000256" key="1">
    <source>
        <dbReference type="SAM" id="Phobius"/>
    </source>
</evidence>
<evidence type="ECO:0000313" key="2">
    <source>
        <dbReference type="EMBL" id="VDM11536.1"/>
    </source>
</evidence>